<dbReference type="InterPro" id="IPR051607">
    <property type="entry name" value="Metallo-dep_hydrolases"/>
</dbReference>
<evidence type="ECO:0000256" key="6">
    <source>
        <dbReference type="ARBA" id="ARBA00022801"/>
    </source>
</evidence>
<protein>
    <recommendedName>
        <fullName evidence="4 9">Guanine deaminase</fullName>
        <shortName evidence="9">Guanase</shortName>
        <ecNumber evidence="3 9">3.5.4.3</ecNumber>
    </recommendedName>
    <alternativeName>
        <fullName evidence="9">Guanine aminohydrolase</fullName>
    </alternativeName>
</protein>
<dbReference type="AlphaFoldDB" id="A0AAV2R875"/>
<evidence type="ECO:0000259" key="10">
    <source>
        <dbReference type="Pfam" id="PF01979"/>
    </source>
</evidence>
<evidence type="ECO:0000256" key="4">
    <source>
        <dbReference type="ARBA" id="ARBA00014514"/>
    </source>
</evidence>
<comment type="cofactor">
    <cofactor evidence="9">
        <name>Zn(2+)</name>
        <dbReference type="ChEBI" id="CHEBI:29105"/>
    </cofactor>
    <text evidence="9">Binds 1 zinc ion per subunit.</text>
</comment>
<dbReference type="Gene3D" id="2.30.40.10">
    <property type="entry name" value="Urease, subunit C, domain 1"/>
    <property type="match status" value="1"/>
</dbReference>
<dbReference type="GO" id="GO:0008270">
    <property type="term" value="F:zinc ion binding"/>
    <property type="evidence" value="ECO:0007669"/>
    <property type="project" value="UniProtKB-UniRule"/>
</dbReference>
<comment type="pathway">
    <text evidence="1 9">Purine metabolism; guanine degradation; xanthine from guanine: step 1/1.</text>
</comment>
<evidence type="ECO:0000256" key="3">
    <source>
        <dbReference type="ARBA" id="ARBA00012781"/>
    </source>
</evidence>
<keyword evidence="5 9" id="KW-0479">Metal-binding</keyword>
<dbReference type="InterPro" id="IPR032466">
    <property type="entry name" value="Metal_Hydrolase"/>
</dbReference>
<dbReference type="GO" id="GO:0005829">
    <property type="term" value="C:cytosol"/>
    <property type="evidence" value="ECO:0007669"/>
    <property type="project" value="TreeGrafter"/>
</dbReference>
<evidence type="ECO:0000256" key="9">
    <source>
        <dbReference type="RuleBase" id="RU366009"/>
    </source>
</evidence>
<dbReference type="InterPro" id="IPR014311">
    <property type="entry name" value="Guanine_deaminase"/>
</dbReference>
<evidence type="ECO:0000256" key="7">
    <source>
        <dbReference type="ARBA" id="ARBA00022833"/>
    </source>
</evidence>
<dbReference type="NCBIfam" id="TIGR02967">
    <property type="entry name" value="guan_deamin"/>
    <property type="match status" value="1"/>
</dbReference>
<evidence type="ECO:0000313" key="12">
    <source>
        <dbReference type="Proteomes" id="UP001497623"/>
    </source>
</evidence>
<sequence length="448" mass="49923">MSTATKEGPTVWVGTLVHSIDDEPMAILKDTAIGVVDRTILFIEPSKKLEELRSLHGFDDSQITYLTSSQFLMPGMVDTHIHAPQFPNNGIGLDLPLLEWLPTYTFPMEATFKDPQWARIAYTKVVDRLLMNGTTTASYYGSLHLEASKVLADVAHTAGQRALVGKVNMLENCPDYYKENSLEDSLSETEEFIQYVQSIQSDLVVPIVTPRFAPTCPDRQMEALGKLAAKYDCHIQSHLCETRDEIAWVKELFPWAKSYTDVYDRHMLLTNKTIMAHCIWMTDNELKLLKSRGVGVSHCPNSNMSLKSGLCDTRNLLDHGIKVGLGTDCSGGFSASIWNALRLAFHTSNTISIEKDNYNTITHKEAFRMATLGGAEVVAMEKNIGNFVVGKHFDALLVDVFAPGSPIDIFGQESMDDNIQKFLFTGDDRNILEVYVAGSLVDNKKCHS</sequence>
<accession>A0AAV2R875</accession>
<gene>
    <name evidence="11" type="ORF">MNOR_LOCUS20868</name>
</gene>
<dbReference type="GO" id="GO:0006147">
    <property type="term" value="P:guanine catabolic process"/>
    <property type="evidence" value="ECO:0007669"/>
    <property type="project" value="UniProtKB-UniRule"/>
</dbReference>
<dbReference type="EMBL" id="CAXKWB010016377">
    <property type="protein sequence ID" value="CAL4116010.1"/>
    <property type="molecule type" value="Genomic_DNA"/>
</dbReference>
<proteinExistence type="inferred from homology"/>
<keyword evidence="12" id="KW-1185">Reference proteome</keyword>
<feature type="non-terminal residue" evidence="11">
    <location>
        <position position="448"/>
    </location>
</feature>
<feature type="domain" description="Amidohydrolase-related" evidence="10">
    <location>
        <begin position="71"/>
        <end position="441"/>
    </location>
</feature>
<comment type="caution">
    <text evidence="11">The sequence shown here is derived from an EMBL/GenBank/DDBJ whole genome shotgun (WGS) entry which is preliminary data.</text>
</comment>
<dbReference type="PANTHER" id="PTHR11271:SF6">
    <property type="entry name" value="GUANINE DEAMINASE"/>
    <property type="match status" value="1"/>
</dbReference>
<dbReference type="EC" id="3.5.4.3" evidence="3 9"/>
<keyword evidence="6 9" id="KW-0378">Hydrolase</keyword>
<evidence type="ECO:0000313" key="11">
    <source>
        <dbReference type="EMBL" id="CAL4116010.1"/>
    </source>
</evidence>
<dbReference type="PANTHER" id="PTHR11271">
    <property type="entry name" value="GUANINE DEAMINASE"/>
    <property type="match status" value="1"/>
</dbReference>
<name>A0AAV2R875_MEGNR</name>
<dbReference type="FunFam" id="3.20.20.140:FF:000022">
    <property type="entry name" value="Guanine deaminase"/>
    <property type="match status" value="1"/>
</dbReference>
<dbReference type="Proteomes" id="UP001497623">
    <property type="component" value="Unassembled WGS sequence"/>
</dbReference>
<dbReference type="Gene3D" id="3.20.20.140">
    <property type="entry name" value="Metal-dependent hydrolases"/>
    <property type="match status" value="1"/>
</dbReference>
<dbReference type="Pfam" id="PF01979">
    <property type="entry name" value="Amidohydro_1"/>
    <property type="match status" value="1"/>
</dbReference>
<evidence type="ECO:0000256" key="1">
    <source>
        <dbReference type="ARBA" id="ARBA00004984"/>
    </source>
</evidence>
<organism evidence="11 12">
    <name type="scientific">Meganyctiphanes norvegica</name>
    <name type="common">Northern krill</name>
    <name type="synonym">Thysanopoda norvegica</name>
    <dbReference type="NCBI Taxonomy" id="48144"/>
    <lineage>
        <taxon>Eukaryota</taxon>
        <taxon>Metazoa</taxon>
        <taxon>Ecdysozoa</taxon>
        <taxon>Arthropoda</taxon>
        <taxon>Crustacea</taxon>
        <taxon>Multicrustacea</taxon>
        <taxon>Malacostraca</taxon>
        <taxon>Eumalacostraca</taxon>
        <taxon>Eucarida</taxon>
        <taxon>Euphausiacea</taxon>
        <taxon>Euphausiidae</taxon>
        <taxon>Meganyctiphanes</taxon>
    </lineage>
</organism>
<comment type="catalytic activity">
    <reaction evidence="8 9">
        <text>guanine + H2O + H(+) = xanthine + NH4(+)</text>
        <dbReference type="Rhea" id="RHEA:14665"/>
        <dbReference type="ChEBI" id="CHEBI:15377"/>
        <dbReference type="ChEBI" id="CHEBI:15378"/>
        <dbReference type="ChEBI" id="CHEBI:16235"/>
        <dbReference type="ChEBI" id="CHEBI:17712"/>
        <dbReference type="ChEBI" id="CHEBI:28938"/>
        <dbReference type="EC" id="3.5.4.3"/>
    </reaction>
</comment>
<evidence type="ECO:0000256" key="2">
    <source>
        <dbReference type="ARBA" id="ARBA00006745"/>
    </source>
</evidence>
<evidence type="ECO:0000256" key="8">
    <source>
        <dbReference type="ARBA" id="ARBA00051148"/>
    </source>
</evidence>
<dbReference type="SUPFAM" id="SSF51556">
    <property type="entry name" value="Metallo-dependent hydrolases"/>
    <property type="match status" value="1"/>
</dbReference>
<dbReference type="GO" id="GO:0008892">
    <property type="term" value="F:guanine deaminase activity"/>
    <property type="evidence" value="ECO:0007669"/>
    <property type="project" value="UniProtKB-UniRule"/>
</dbReference>
<dbReference type="InterPro" id="IPR006680">
    <property type="entry name" value="Amidohydro-rel"/>
</dbReference>
<evidence type="ECO:0000256" key="5">
    <source>
        <dbReference type="ARBA" id="ARBA00022723"/>
    </source>
</evidence>
<dbReference type="InterPro" id="IPR011059">
    <property type="entry name" value="Metal-dep_hydrolase_composite"/>
</dbReference>
<keyword evidence="7 9" id="KW-0862">Zinc</keyword>
<comment type="function">
    <text evidence="9">Catalyzes the hydrolytic deamination of guanine, producing xanthine and ammonia.</text>
</comment>
<comment type="similarity">
    <text evidence="2 9">Belongs to the metallo-dependent hydrolases superfamily. ATZ/TRZ family.</text>
</comment>
<reference evidence="11 12" key="1">
    <citation type="submission" date="2024-05" db="EMBL/GenBank/DDBJ databases">
        <authorList>
            <person name="Wallberg A."/>
        </authorList>
    </citation>
    <scope>NUCLEOTIDE SEQUENCE [LARGE SCALE GENOMIC DNA]</scope>
</reference>